<name>A0ABS6X985_9BACT</name>
<dbReference type="Proteomes" id="UP000774935">
    <property type="component" value="Unassembled WGS sequence"/>
</dbReference>
<accession>A0ABS6X985</accession>
<feature type="domain" description="IPT/TIG" evidence="1">
    <location>
        <begin position="602"/>
        <end position="688"/>
    </location>
</feature>
<organism evidence="2 3">
    <name type="scientific">Pontibacter populi</name>
    <dbReference type="NCBI Taxonomy" id="890055"/>
    <lineage>
        <taxon>Bacteria</taxon>
        <taxon>Pseudomonadati</taxon>
        <taxon>Bacteroidota</taxon>
        <taxon>Cytophagia</taxon>
        <taxon>Cytophagales</taxon>
        <taxon>Hymenobacteraceae</taxon>
        <taxon>Pontibacter</taxon>
    </lineage>
</organism>
<evidence type="ECO:0000313" key="2">
    <source>
        <dbReference type="EMBL" id="MBW3364522.1"/>
    </source>
</evidence>
<dbReference type="PANTHER" id="PTHR23361">
    <property type="entry name" value="MUCIN"/>
    <property type="match status" value="1"/>
</dbReference>
<dbReference type="SUPFAM" id="SSF81296">
    <property type="entry name" value="E set domains"/>
    <property type="match status" value="8"/>
</dbReference>
<dbReference type="EMBL" id="JAHWXQ010000001">
    <property type="protein sequence ID" value="MBW3364522.1"/>
    <property type="molecule type" value="Genomic_DNA"/>
</dbReference>
<dbReference type="PANTHER" id="PTHR23361:SF20">
    <property type="entry name" value="MRH DOMAIN-CONTAINING PROTEIN"/>
    <property type="match status" value="1"/>
</dbReference>
<dbReference type="InterPro" id="IPR013783">
    <property type="entry name" value="Ig-like_fold"/>
</dbReference>
<dbReference type="CDD" id="cd00102">
    <property type="entry name" value="IPT"/>
    <property type="match status" value="7"/>
</dbReference>
<protein>
    <submittedName>
        <fullName evidence="2">IPT/TIG domain-containing protein</fullName>
    </submittedName>
</protein>
<feature type="domain" description="IPT/TIG" evidence="1">
    <location>
        <begin position="278"/>
        <end position="357"/>
    </location>
</feature>
<feature type="domain" description="IPT/TIG" evidence="1">
    <location>
        <begin position="440"/>
        <end position="519"/>
    </location>
</feature>
<keyword evidence="3" id="KW-1185">Reference proteome</keyword>
<gene>
    <name evidence="2" type="ORF">KYK27_05680</name>
</gene>
<sequence>MARFYAYPYSSSLIRTLLTNFILVLFVIVQAQAQSAPTISGFTPSSGKVGDVITINGTGFTTANMVYIGSEPTLDFDIVNDNQIKVNVPATASTGKIQVHTGYGSKSSSSNFTLNEAPVISSINPASGTVGTEVTITGSKFTGVTSVSIAGGSVDDFVVISDSEILAKVPVSSYSGNVVVYANHGSAVGPSFSVSGTPTITEFAPAAGPVGTEVTIKGTKFNNVTSLNIAGGTITSFTKVSDTEIKAKVPTSATGGIVRVYSNIGTGVSSSSFSVDGTPTINSFSPASGRVNSEVIITGSNFTNATSVYIGSGLVTDFSIISDTQIKAIVPNTASTGRIQVYTAQGRSVSSFNFAVEGAPVISSFSPAKGVVGTLMTIKGRNFSEASTIYIGTGIASDFTIVSDTEIQVKVPVTGSTGRVQVRGKNGAAVSAGTFTVTGAPVIASFSPSSGPAGTEVTILGENFTGTYQIYVGNGSTSSFTVVSDKEIRVRVPESATSGSVLVRTGSGQVYSTGTYTVTGAPEISSFSPVAGPVGTLVTIKGINFTGINLIYIGTGIASDFTIVSDTEIQVKVPVTGSTGRVQVRGKNGAAVSAGTFTVTGAPVIASFSPSSGPAGTEVTILGENFTGTYQIYVGNGSTSSFTVVSDKEIRVRVPESATSGSVLVRTGSGQVYSTGTYTVTPAHLTTPQELTFNSKPVGGSESKEYQVSGLGLKNGEAVTLTVSESSPYTISKTADATGFGKTLTLTGVTNNRLNPIQIFVKYTATEAGEGFPAVITHSQGSITRAMDVRVVAPLPVELTSFTASLKGGIVNLEWSTASEKNNSHFEIEMSKSSLNNFRKIDSVKSKVENSSTKTQYSFSSNYSSNGETEYYRLKQVDFDGAYAYSKIVAVKPVMLSKPMEVAPNPLEADSKVYFTAENEGTATIRVTSITGKQVYFERIDVHAGENVVLLSKYNNLMAGVYIVTVDHSGKREYVRIEKR</sequence>
<evidence type="ECO:0000313" key="3">
    <source>
        <dbReference type="Proteomes" id="UP000774935"/>
    </source>
</evidence>
<feature type="domain" description="IPT/TIG" evidence="1">
    <location>
        <begin position="197"/>
        <end position="276"/>
    </location>
</feature>
<dbReference type="NCBIfam" id="TIGR04183">
    <property type="entry name" value="Por_Secre_tail"/>
    <property type="match status" value="1"/>
</dbReference>
<proteinExistence type="predicted"/>
<dbReference type="SMART" id="SM00429">
    <property type="entry name" value="IPT"/>
    <property type="match status" value="7"/>
</dbReference>
<dbReference type="RefSeq" id="WP_199109006.1">
    <property type="nucleotide sequence ID" value="NZ_JAHWXQ010000001.1"/>
</dbReference>
<dbReference type="Pfam" id="PF01833">
    <property type="entry name" value="TIG"/>
    <property type="match status" value="8"/>
</dbReference>
<dbReference type="Gene3D" id="2.60.40.10">
    <property type="entry name" value="Immunoglobulins"/>
    <property type="match status" value="9"/>
</dbReference>
<feature type="domain" description="IPT/TIG" evidence="1">
    <location>
        <begin position="117"/>
        <end position="195"/>
    </location>
</feature>
<feature type="domain" description="IPT/TIG" evidence="1">
    <location>
        <begin position="359"/>
        <end position="438"/>
    </location>
</feature>
<feature type="domain" description="IPT/TIG" evidence="1">
    <location>
        <begin position="521"/>
        <end position="600"/>
    </location>
</feature>
<dbReference type="InterPro" id="IPR026444">
    <property type="entry name" value="Secre_tail"/>
</dbReference>
<dbReference type="InterPro" id="IPR002909">
    <property type="entry name" value="IPT_dom"/>
</dbReference>
<reference evidence="2 3" key="1">
    <citation type="submission" date="2021-07" db="EMBL/GenBank/DDBJ databases">
        <authorList>
            <person name="Kim M.K."/>
        </authorList>
    </citation>
    <scope>NUCLEOTIDE SEQUENCE [LARGE SCALE GENOMIC DNA]</scope>
    <source>
        <strain evidence="2 3">HLY7-15</strain>
    </source>
</reference>
<comment type="caution">
    <text evidence="2">The sequence shown here is derived from an EMBL/GenBank/DDBJ whole genome shotgun (WGS) entry which is preliminary data.</text>
</comment>
<dbReference type="InterPro" id="IPR014756">
    <property type="entry name" value="Ig_E-set"/>
</dbReference>
<evidence type="ECO:0000259" key="1">
    <source>
        <dbReference type="SMART" id="SM00429"/>
    </source>
</evidence>